<proteinExistence type="predicted"/>
<sequence>MANKIARSNKWDGSGMPKLVKEQLQRVSLVRPNRKREIMAMYKAIYQGSPVAVKYSCLKMKVAGPGNEITHFTTST</sequence>
<reference evidence="1" key="1">
    <citation type="submission" date="2020-06" db="EMBL/GenBank/DDBJ databases">
        <title>Draft genome of Bugula neritina, a colonial animal packing powerful symbionts and potential medicines.</title>
        <authorList>
            <person name="Rayko M."/>
        </authorList>
    </citation>
    <scope>NUCLEOTIDE SEQUENCE [LARGE SCALE GENOMIC DNA]</scope>
    <source>
        <strain evidence="1">Kwan_BN1</strain>
    </source>
</reference>
<keyword evidence="2" id="KW-1185">Reference proteome</keyword>
<accession>A0A7J7J7B1</accession>
<organism evidence="1 2">
    <name type="scientific">Bugula neritina</name>
    <name type="common">Brown bryozoan</name>
    <name type="synonym">Sertularia neritina</name>
    <dbReference type="NCBI Taxonomy" id="10212"/>
    <lineage>
        <taxon>Eukaryota</taxon>
        <taxon>Metazoa</taxon>
        <taxon>Spiralia</taxon>
        <taxon>Lophotrochozoa</taxon>
        <taxon>Bryozoa</taxon>
        <taxon>Gymnolaemata</taxon>
        <taxon>Cheilostomatida</taxon>
        <taxon>Flustrina</taxon>
        <taxon>Buguloidea</taxon>
        <taxon>Bugulidae</taxon>
        <taxon>Bugula</taxon>
    </lineage>
</organism>
<name>A0A7J7J7B1_BUGNE</name>
<gene>
    <name evidence="1" type="ORF">EB796_020375</name>
</gene>
<dbReference type="EMBL" id="VXIV02003067">
    <property type="protein sequence ID" value="KAF6021318.1"/>
    <property type="molecule type" value="Genomic_DNA"/>
</dbReference>
<dbReference type="Proteomes" id="UP000593567">
    <property type="component" value="Unassembled WGS sequence"/>
</dbReference>
<dbReference type="AlphaFoldDB" id="A0A7J7J7B1"/>
<evidence type="ECO:0000313" key="1">
    <source>
        <dbReference type="EMBL" id="KAF6021318.1"/>
    </source>
</evidence>
<protein>
    <submittedName>
        <fullName evidence="1">Uncharacterized protein</fullName>
    </submittedName>
</protein>
<evidence type="ECO:0000313" key="2">
    <source>
        <dbReference type="Proteomes" id="UP000593567"/>
    </source>
</evidence>
<comment type="caution">
    <text evidence="1">The sequence shown here is derived from an EMBL/GenBank/DDBJ whole genome shotgun (WGS) entry which is preliminary data.</text>
</comment>